<dbReference type="InterPro" id="IPR013378">
    <property type="entry name" value="InlB-like_B-rpt"/>
</dbReference>
<dbReference type="Gene3D" id="2.60.40.1140">
    <property type="entry name" value="Collagen-binding surface protein Cna, B-type domain"/>
    <property type="match status" value="1"/>
</dbReference>
<proteinExistence type="predicted"/>
<gene>
    <name evidence="6" type="ORF">EV212_10743</name>
</gene>
<evidence type="ECO:0000256" key="1">
    <source>
        <dbReference type="ARBA" id="ARBA00004196"/>
    </source>
</evidence>
<sequence>MRRKVKKSLTLFMALVMLVSLICSRELSAFAEDVSTTEQTMYETEETTTEASDSLEETWNGQTDSAVETDEFIPQETETFDTAVEPELSEQTITAAMYGGEAIITLSGKMPEGATAEACPVQVSIEGQNVLAAYDITIYDVEGNVFQPEADAIRVEIADAAVAEALDGEEDISVYHMEDAEALPQQIQEVNTENQVVAFDAESFSIYVVTTPHFTYTYDFYDKDHNLVNEQILSAGEILNEPETPAGDENQIFDGWYTVNDDKFTGFGTAQPQMTESRTIKLHARYKEAYYVFYKAGADVNSKILYTQTYSNGAAIVTEDVPFNTGDVNKALIGWSKDPAAETPDEEMSIQGSDVTLYPVVKNAHWITFDSQGGSVVEPVYVLAGSKTARPVEPTRTGYRFDGWYTDAECTTEYSFNETLDTNITLYAKWSPVSVNYTVIYWQQNPDDDGYSLAGHETQNGMTGTKTSVNSADDKYEGFHLSTTKSIEQQDIAGDGSTVVHVYYDRDIYEVQFIKYQEEYYEYVGNNKGDYKQKLSWGGVTYEYVGPGNGNYVKLGGGEEIIDELTITARYGQDISSLWPSRRTGLSQTYPSNWRVSPNGNTYQSGISAMPLGGTKFYYAATSGKYTIRTEYWLESLNENGSYSLDHADEFKSDKNNWTTTENDYYDIKGFSVNTNKSAKLGTSAEKHKFSNNVYGWQFYYDRNSYKIQFFDADTNLAEKDYLYQADISHAGFTPETPNGKEDYIFGGWYGNELLQGEPYNFDGKTMPAGDFPLYAKWIAPSYTVHFDLNGGENNEEAYADQTVEKAGKADKPENPTRVGYDFAGWTRNGEPFNFDTQITENTTLVAQWISKNEYTITYDSNNGMGQTKKDSVSYIDGAEAKILNLPEEWTAPTEHEGFICWNTAADGNGTDYYPGDVYTMPAENVTLYAKWAEVRSTTLTYNFNGGADADNKTSMLVNIDVPNSEYTIAGPVVSKAGYEFIGWTTDQAGTGTLLKNDDKIQVDTLNPDNNVLYAQWRKTVTVTVEKLVEGNMGDTNESFDFTYTVTKPDGTTKDPVQFALKNGEQYPITDLPQGSSVSVTETSQAADGYSTTVTVGDTTTNSNEYSGQNLTDDVTVTFTNIKNVTAPTGIVRNVFPFIVMVVIAIEAIICFVVWHLKKRIR</sequence>
<comment type="subcellular location">
    <subcellularLocation>
        <location evidence="1">Cell envelope</location>
    </subcellularLocation>
</comment>
<feature type="transmembrane region" description="Helical" evidence="3">
    <location>
        <begin position="1135"/>
        <end position="1157"/>
    </location>
</feature>
<dbReference type="Proteomes" id="UP000295711">
    <property type="component" value="Unassembled WGS sequence"/>
</dbReference>
<dbReference type="InterPro" id="IPR046022">
    <property type="entry name" value="DUF5979"/>
</dbReference>
<dbReference type="Pfam" id="PF09479">
    <property type="entry name" value="Flg_new"/>
    <property type="match status" value="5"/>
</dbReference>
<dbReference type="GO" id="GO:0030313">
    <property type="term" value="C:cell envelope"/>
    <property type="evidence" value="ECO:0007669"/>
    <property type="project" value="UniProtKB-SubCell"/>
</dbReference>
<reference evidence="6 7" key="1">
    <citation type="submission" date="2019-03" db="EMBL/GenBank/DDBJ databases">
        <title>Genomic Encyclopedia of Type Strains, Phase IV (KMG-IV): sequencing the most valuable type-strain genomes for metagenomic binning, comparative biology and taxonomic classification.</title>
        <authorList>
            <person name="Goeker M."/>
        </authorList>
    </citation>
    <scope>NUCLEOTIDE SEQUENCE [LARGE SCALE GENOMIC DNA]</scope>
    <source>
        <strain evidence="6 7">DSM 28559</strain>
    </source>
</reference>
<organism evidence="6 7">
    <name type="scientific">Frisingicoccus caecimuris</name>
    <dbReference type="NCBI Taxonomy" id="1796636"/>
    <lineage>
        <taxon>Bacteria</taxon>
        <taxon>Bacillati</taxon>
        <taxon>Bacillota</taxon>
        <taxon>Clostridia</taxon>
        <taxon>Lachnospirales</taxon>
        <taxon>Lachnospiraceae</taxon>
        <taxon>Frisingicoccus</taxon>
    </lineage>
</organism>
<dbReference type="AlphaFoldDB" id="A0A4R2LBN2"/>
<evidence type="ECO:0000313" key="6">
    <source>
        <dbReference type="EMBL" id="TCO84442.1"/>
    </source>
</evidence>
<keyword evidence="4" id="KW-0732">Signal</keyword>
<protein>
    <submittedName>
        <fullName evidence="6">Putative repeat protein (TIGR02543 family)</fullName>
    </submittedName>
</protein>
<evidence type="ECO:0000256" key="4">
    <source>
        <dbReference type="SAM" id="SignalP"/>
    </source>
</evidence>
<keyword evidence="3" id="KW-1133">Transmembrane helix</keyword>
<dbReference type="InterPro" id="IPR042229">
    <property type="entry name" value="Listeria/Bacterioides_rpt_sf"/>
</dbReference>
<evidence type="ECO:0000259" key="5">
    <source>
        <dbReference type="Pfam" id="PF19407"/>
    </source>
</evidence>
<dbReference type="Gene3D" id="2.60.40.4270">
    <property type="entry name" value="Listeria-Bacteroides repeat domain"/>
    <property type="match status" value="5"/>
</dbReference>
<evidence type="ECO:0000256" key="3">
    <source>
        <dbReference type="SAM" id="Phobius"/>
    </source>
</evidence>
<keyword evidence="7" id="KW-1185">Reference proteome</keyword>
<evidence type="ECO:0000256" key="2">
    <source>
        <dbReference type="SAM" id="MobiDB-lite"/>
    </source>
</evidence>
<dbReference type="RefSeq" id="WP_132091602.1">
    <property type="nucleotide sequence ID" value="NZ_JANKAQ010000006.1"/>
</dbReference>
<feature type="signal peptide" evidence="4">
    <location>
        <begin position="1"/>
        <end position="31"/>
    </location>
</feature>
<keyword evidence="3" id="KW-0472">Membrane</keyword>
<name>A0A4R2LBN2_9FIRM</name>
<comment type="caution">
    <text evidence="6">The sequence shown here is derived from an EMBL/GenBank/DDBJ whole genome shotgun (WGS) entry which is preliminary data.</text>
</comment>
<feature type="domain" description="DUF5979" evidence="5">
    <location>
        <begin position="1023"/>
        <end position="1121"/>
    </location>
</feature>
<evidence type="ECO:0000313" key="7">
    <source>
        <dbReference type="Proteomes" id="UP000295711"/>
    </source>
</evidence>
<feature type="compositionally biased region" description="Acidic residues" evidence="2">
    <location>
        <begin position="43"/>
        <end position="56"/>
    </location>
</feature>
<keyword evidence="3" id="KW-0812">Transmembrane</keyword>
<dbReference type="EMBL" id="SLXA01000007">
    <property type="protein sequence ID" value="TCO84442.1"/>
    <property type="molecule type" value="Genomic_DNA"/>
</dbReference>
<feature type="chain" id="PRO_5020816653" evidence="4">
    <location>
        <begin position="32"/>
        <end position="1162"/>
    </location>
</feature>
<accession>A0A4R2LBN2</accession>
<dbReference type="Pfam" id="PF19407">
    <property type="entry name" value="DUF5979"/>
    <property type="match status" value="1"/>
</dbReference>
<feature type="region of interest" description="Disordered" evidence="2">
    <location>
        <begin position="38"/>
        <end position="57"/>
    </location>
</feature>
<dbReference type="OrthoDB" id="9802773at2"/>
<dbReference type="NCBIfam" id="TIGR02543">
    <property type="entry name" value="List_Bact_rpt"/>
    <property type="match status" value="2"/>
</dbReference>